<dbReference type="OrthoDB" id="442460at2759"/>
<organism evidence="1 2">
    <name type="scientific">Elysia chlorotica</name>
    <name type="common">Eastern emerald elysia</name>
    <name type="synonym">Sea slug</name>
    <dbReference type="NCBI Taxonomy" id="188477"/>
    <lineage>
        <taxon>Eukaryota</taxon>
        <taxon>Metazoa</taxon>
        <taxon>Spiralia</taxon>
        <taxon>Lophotrochozoa</taxon>
        <taxon>Mollusca</taxon>
        <taxon>Gastropoda</taxon>
        <taxon>Heterobranchia</taxon>
        <taxon>Euthyneura</taxon>
        <taxon>Panpulmonata</taxon>
        <taxon>Sacoglossa</taxon>
        <taxon>Placobranchoidea</taxon>
        <taxon>Plakobranchidae</taxon>
        <taxon>Elysia</taxon>
    </lineage>
</organism>
<protein>
    <recommendedName>
        <fullName evidence="3">SET domain-containing protein</fullName>
    </recommendedName>
</protein>
<accession>A0A3S1A227</accession>
<comment type="caution">
    <text evidence="1">The sequence shown here is derived from an EMBL/GenBank/DDBJ whole genome shotgun (WGS) entry which is preliminary data.</text>
</comment>
<dbReference type="EMBL" id="RQTK01000079">
    <property type="protein sequence ID" value="RUS88585.1"/>
    <property type="molecule type" value="Genomic_DNA"/>
</dbReference>
<reference evidence="1 2" key="1">
    <citation type="submission" date="2019-01" db="EMBL/GenBank/DDBJ databases">
        <title>A draft genome assembly of the solar-powered sea slug Elysia chlorotica.</title>
        <authorList>
            <person name="Cai H."/>
            <person name="Li Q."/>
            <person name="Fang X."/>
            <person name="Li J."/>
            <person name="Curtis N.E."/>
            <person name="Altenburger A."/>
            <person name="Shibata T."/>
            <person name="Feng M."/>
            <person name="Maeda T."/>
            <person name="Schwartz J.A."/>
            <person name="Shigenobu S."/>
            <person name="Lundholm N."/>
            <person name="Nishiyama T."/>
            <person name="Yang H."/>
            <person name="Hasebe M."/>
            <person name="Li S."/>
            <person name="Pierce S.K."/>
            <person name="Wang J."/>
        </authorList>
    </citation>
    <scope>NUCLEOTIDE SEQUENCE [LARGE SCALE GENOMIC DNA]</scope>
    <source>
        <strain evidence="1">EC2010</strain>
        <tissue evidence="1">Whole organism of an adult</tissue>
    </source>
</reference>
<evidence type="ECO:0008006" key="3">
    <source>
        <dbReference type="Google" id="ProtNLM"/>
    </source>
</evidence>
<name>A0A3S1A227_ELYCH</name>
<dbReference type="CDD" id="cd10537">
    <property type="entry name" value="SET_SETD9"/>
    <property type="match status" value="1"/>
</dbReference>
<evidence type="ECO:0000313" key="1">
    <source>
        <dbReference type="EMBL" id="RUS88585.1"/>
    </source>
</evidence>
<gene>
    <name evidence="1" type="ORF">EGW08_003685</name>
</gene>
<dbReference type="InterPro" id="IPR040415">
    <property type="entry name" value="SETD9"/>
</dbReference>
<dbReference type="PANTHER" id="PTHR33524">
    <property type="entry name" value="C5ORF35"/>
    <property type="match status" value="1"/>
</dbReference>
<dbReference type="Proteomes" id="UP000271974">
    <property type="component" value="Unassembled WGS sequence"/>
</dbReference>
<evidence type="ECO:0000313" key="2">
    <source>
        <dbReference type="Proteomes" id="UP000271974"/>
    </source>
</evidence>
<dbReference type="AlphaFoldDB" id="A0A3S1A227"/>
<dbReference type="PANTHER" id="PTHR33524:SF2">
    <property type="entry name" value="SET DOMAIN-CONTAINING PROTEIN 9"/>
    <property type="match status" value="1"/>
</dbReference>
<sequence length="273" mass="31275">MRGMWIYNRWRQYRYRFLPWLLFNLKDRSVRSVSEHEADSLVSDICFHNFLWEFLSTLHMALSDKDAHLMTAAEKYSRGLNVMKECSGFCIERTDSTLPSGGHGVSVTSGVIPKHHVTSLYPGLLYQPYDPVFFQSIGNHFIFRCIDGVLVDGNDKGLSKSLYKSCMKRDSLWPLLACDESWLTDTPLCPLSVGQYVNNHNKKYPANVAYQEFSLPADFPAHLRQYLPINFYSSILNVPEGLHRQVKIVALVSLDSIHCGQELFSSYFTLVNS</sequence>
<keyword evidence="2" id="KW-1185">Reference proteome</keyword>
<proteinExistence type="predicted"/>